<keyword evidence="5" id="KW-1185">Reference proteome</keyword>
<accession>A0AA43S4S9</accession>
<dbReference type="Proteomes" id="UP001161160">
    <property type="component" value="Unassembled WGS sequence"/>
</dbReference>
<dbReference type="Gene3D" id="2.40.160.10">
    <property type="entry name" value="Porin"/>
    <property type="match status" value="1"/>
</dbReference>
<dbReference type="EMBL" id="JARXYA010000004">
    <property type="protein sequence ID" value="MDH6503665.1"/>
    <property type="molecule type" value="Genomic_DNA"/>
</dbReference>
<evidence type="ECO:0000313" key="5">
    <source>
        <dbReference type="Proteomes" id="UP001161160"/>
    </source>
</evidence>
<reference evidence="4" key="1">
    <citation type="submission" date="2023-04" db="EMBL/GenBank/DDBJ databases">
        <title>Genome Encyclopedia of Bacteria and Archaea VI: Functional Genomics of Type Strains.</title>
        <authorList>
            <person name="Whitman W."/>
        </authorList>
    </citation>
    <scope>NUCLEOTIDE SEQUENCE</scope>
    <source>
        <strain evidence="4">Enz.4-51</strain>
    </source>
</reference>
<feature type="signal peptide" evidence="3">
    <location>
        <begin position="1"/>
        <end position="25"/>
    </location>
</feature>
<feature type="compositionally biased region" description="Polar residues" evidence="2">
    <location>
        <begin position="333"/>
        <end position="346"/>
    </location>
</feature>
<feature type="chain" id="PRO_5041407610" description="Porin domain-containing protein" evidence="3">
    <location>
        <begin position="26"/>
        <end position="613"/>
    </location>
</feature>
<evidence type="ECO:0000256" key="2">
    <source>
        <dbReference type="SAM" id="MobiDB-lite"/>
    </source>
</evidence>
<evidence type="ECO:0008006" key="6">
    <source>
        <dbReference type="Google" id="ProtNLM"/>
    </source>
</evidence>
<evidence type="ECO:0000256" key="3">
    <source>
        <dbReference type="SAM" id="SignalP"/>
    </source>
</evidence>
<organism evidence="4 5">
    <name type="scientific">Polynucleobacter sphagniphilus</name>
    <dbReference type="NCBI Taxonomy" id="1743169"/>
    <lineage>
        <taxon>Bacteria</taxon>
        <taxon>Pseudomonadati</taxon>
        <taxon>Pseudomonadota</taxon>
        <taxon>Betaproteobacteria</taxon>
        <taxon>Burkholderiales</taxon>
        <taxon>Burkholderiaceae</taxon>
        <taxon>Polynucleobacter</taxon>
    </lineage>
</organism>
<evidence type="ECO:0000313" key="4">
    <source>
        <dbReference type="EMBL" id="MDH6503665.1"/>
    </source>
</evidence>
<keyword evidence="3" id="KW-0732">Signal</keyword>
<name>A0AA43S4S9_9BURK</name>
<sequence>MKKKAISALLASAFAASAVMIPTMAAAQSSAELMQQIQALQAQLKAIQAQVDKQAQATQQATQTAQQAQQTAKQASTSVAAVQKEADSTKASVSTIFERIDIPKQANSYKPGTVNMYTGEANPSVAGNTNFMAREKDDSLSFTMPAGGGITLYGNLDVSADYVNNGISSAPGQNGGNGPYGNNGYLAALSTNNTYIGLRGFQPISDWHDTQFLWQLQTNLALTTVSGTSMTNSQQSNSVNGGFTTGTTYIGFGSKDYGAFKVGKTIAPYQSSTAAFNTPFAGTLGSYNVIMGNTGGDNRVEFGTLMEHSVWYESPAWNNISFAALFSPGQNRATDSSGIPQSSSNCNGGNIPGSGNASGNGAGQNTGGVGSNYCDDGGFSNAFSTSLVYDDKKAWYAVAAYELHQNVNRGSDIVGANPAVLPSNYTATQLALADVGNESAFKTGLMYKFASTGTTIGGIYEWMYRNIPSYLQAQNERQRSGFWLTAVQDLPGANQVAVGWARANAAQGDAAGQHNYDPTIATGSSTANMYTITGIHQVDRNLSFYANYAATINNGNAHYDMGAGGHGITTDCHDSGVSGNNSGAPANGGITGGPQCWGGTHIQGISVGMRYRF</sequence>
<feature type="region of interest" description="Disordered" evidence="2">
    <location>
        <begin position="333"/>
        <end position="362"/>
    </location>
</feature>
<proteinExistence type="predicted"/>
<dbReference type="AlphaFoldDB" id="A0AA43S4S9"/>
<feature type="compositionally biased region" description="Gly residues" evidence="2">
    <location>
        <begin position="350"/>
        <end position="362"/>
    </location>
</feature>
<evidence type="ECO:0000256" key="1">
    <source>
        <dbReference type="SAM" id="Coils"/>
    </source>
</evidence>
<dbReference type="SUPFAM" id="SSF56935">
    <property type="entry name" value="Porins"/>
    <property type="match status" value="1"/>
</dbReference>
<keyword evidence="1" id="KW-0175">Coiled coil</keyword>
<comment type="caution">
    <text evidence="4">The sequence shown here is derived from an EMBL/GenBank/DDBJ whole genome shotgun (WGS) entry which is preliminary data.</text>
</comment>
<dbReference type="InterPro" id="IPR023614">
    <property type="entry name" value="Porin_dom_sf"/>
</dbReference>
<dbReference type="RefSeq" id="WP_280756664.1">
    <property type="nucleotide sequence ID" value="NZ_JARXVY010000003.1"/>
</dbReference>
<feature type="coiled-coil region" evidence="1">
    <location>
        <begin position="30"/>
        <end position="85"/>
    </location>
</feature>
<gene>
    <name evidence="4" type="ORF">M2127_000958</name>
</gene>
<protein>
    <recommendedName>
        <fullName evidence="6">Porin domain-containing protein</fullName>
    </recommendedName>
</protein>